<dbReference type="AlphaFoldDB" id="A0A074Z3B5"/>
<accession>A0A074Z3B5</accession>
<evidence type="ECO:0000313" key="3">
    <source>
        <dbReference type="Proteomes" id="UP000054324"/>
    </source>
</evidence>
<evidence type="ECO:0000313" key="2">
    <source>
        <dbReference type="EMBL" id="KER20012.1"/>
    </source>
</evidence>
<dbReference type="Proteomes" id="UP000054324">
    <property type="component" value="Unassembled WGS sequence"/>
</dbReference>
<protein>
    <submittedName>
        <fullName evidence="2">Uncharacterized protein</fullName>
    </submittedName>
</protein>
<dbReference type="KEGG" id="ovi:T265_11347"/>
<proteinExistence type="predicted"/>
<feature type="compositionally biased region" description="Polar residues" evidence="1">
    <location>
        <begin position="127"/>
        <end position="137"/>
    </location>
</feature>
<dbReference type="CTD" id="20325515"/>
<organism evidence="2 3">
    <name type="scientific">Opisthorchis viverrini</name>
    <name type="common">Southeast Asian liver fluke</name>
    <dbReference type="NCBI Taxonomy" id="6198"/>
    <lineage>
        <taxon>Eukaryota</taxon>
        <taxon>Metazoa</taxon>
        <taxon>Spiralia</taxon>
        <taxon>Lophotrochozoa</taxon>
        <taxon>Platyhelminthes</taxon>
        <taxon>Trematoda</taxon>
        <taxon>Digenea</taxon>
        <taxon>Opisthorchiida</taxon>
        <taxon>Opisthorchiata</taxon>
        <taxon>Opisthorchiidae</taxon>
        <taxon>Opisthorchis</taxon>
    </lineage>
</organism>
<name>A0A074Z3B5_OPIVI</name>
<feature type="compositionally biased region" description="Polar residues" evidence="1">
    <location>
        <begin position="161"/>
        <end position="173"/>
    </location>
</feature>
<gene>
    <name evidence="2" type="ORF">T265_11347</name>
</gene>
<dbReference type="GeneID" id="20325515"/>
<dbReference type="EMBL" id="KL597105">
    <property type="protein sequence ID" value="KER20012.1"/>
    <property type="molecule type" value="Genomic_DNA"/>
</dbReference>
<reference evidence="2 3" key="1">
    <citation type="submission" date="2013-11" db="EMBL/GenBank/DDBJ databases">
        <title>Opisthorchis viverrini - life in the bile duct.</title>
        <authorList>
            <person name="Young N.D."/>
            <person name="Nagarajan N."/>
            <person name="Lin S.J."/>
            <person name="Korhonen P.K."/>
            <person name="Jex A.R."/>
            <person name="Hall R.S."/>
            <person name="Safavi-Hemami H."/>
            <person name="Kaewkong W."/>
            <person name="Bertrand D."/>
            <person name="Gao S."/>
            <person name="Seet Q."/>
            <person name="Wongkham S."/>
            <person name="Teh B.T."/>
            <person name="Wongkham C."/>
            <person name="Intapan P.M."/>
            <person name="Maleewong W."/>
            <person name="Yang X."/>
            <person name="Hu M."/>
            <person name="Wang Z."/>
            <person name="Hofmann A."/>
            <person name="Sternberg P.W."/>
            <person name="Tan P."/>
            <person name="Wang J."/>
            <person name="Gasser R.B."/>
        </authorList>
    </citation>
    <scope>NUCLEOTIDE SEQUENCE [LARGE SCALE GENOMIC DNA]</scope>
</reference>
<keyword evidence="3" id="KW-1185">Reference proteome</keyword>
<evidence type="ECO:0000256" key="1">
    <source>
        <dbReference type="SAM" id="MobiDB-lite"/>
    </source>
</evidence>
<sequence length="218" mass="24291">MDRPSSKIVRTRPDMEKVHVQRVTHPQGHHPYDTFRIAVGGAGSQGTDTELLYRSACHNTSNFPQITGNILLSLISLDYIPGSGITPVLSLATCYKQSQWLLRNVKWDLCEVAEDPPTTHGRFRPSWGSSADQNSFRSVERMNTRRPLRVGSRSSTTTSSHWPNRQNLNQNIPQYGKNPSALDRLESKDWPKGTTLETEASGGNQGEKACSHLISHKG</sequence>
<dbReference type="RefSeq" id="XP_009176243.1">
    <property type="nucleotide sequence ID" value="XM_009177979.1"/>
</dbReference>
<feature type="region of interest" description="Disordered" evidence="1">
    <location>
        <begin position="118"/>
        <end position="218"/>
    </location>
</feature>